<feature type="compositionally biased region" description="Polar residues" evidence="2">
    <location>
        <begin position="144"/>
        <end position="154"/>
    </location>
</feature>
<evidence type="ECO:0000256" key="2">
    <source>
        <dbReference type="SAM" id="MobiDB-lite"/>
    </source>
</evidence>
<keyword evidence="4" id="KW-1185">Reference proteome</keyword>
<accession>A0A8I2YDF0</accession>
<sequence>MNPYHCVPANPPQIPGPPFNRTDPYDDPFTVNTPSTPVDGQFHNQNSYQSLPGRPVGMNSGFGHPGHLEFDRMTPSQGRMTPSQGGYLGSYHGGMDTPSAFHAPLGHRPFPQNGDPGSRAHSVDRRGSTPMSDYQQGYGHGESMSRQTPHSNYVPQHLAPGAPAVLDSVDSPSSLHPPASENGSSIHQLTQRINTQNQNIEDLKNANKMLTSRVDALEETLEQLKSQSTKPKKTKEGSNNHLALKPFVHPMFGELCRINISSIPKRKLSSILANTVHPLPDGKPYKTAVDGRQIWHPNFLGHVDNELNTKIISEVVQRVFDNETKSRAAANSKGNIPDEDFQIKFIQTSAKIYFRNIHTKAQIHADPVKAQLEDEKLVRDRQHTRCATVAKNRRNAALDYQGESGHNDAIGMIDTEFGSDLLSYESDNLSEDDKRRRQSAGVGKTAPMAVGREWRSLDYIAFLRWLSLRSQRKVAGNQEEPVPITSQAETPASGGGQPPKKCRKALKCIKVTKMAFDTAPHKMHDDAPRSMKGTRPFKHMVSEVEPELLPGADWLNGFFSRLGNSDLLVEDMTYLKEVVEWRKNSVIPGAVADASSLGEKVDDVVVEATGEK</sequence>
<organism evidence="3 4">
    <name type="scientific">Boletus reticuloceps</name>
    <dbReference type="NCBI Taxonomy" id="495285"/>
    <lineage>
        <taxon>Eukaryota</taxon>
        <taxon>Fungi</taxon>
        <taxon>Dikarya</taxon>
        <taxon>Basidiomycota</taxon>
        <taxon>Agaricomycotina</taxon>
        <taxon>Agaricomycetes</taxon>
        <taxon>Agaricomycetidae</taxon>
        <taxon>Boletales</taxon>
        <taxon>Boletineae</taxon>
        <taxon>Boletaceae</taxon>
        <taxon>Boletoideae</taxon>
        <taxon>Boletus</taxon>
    </lineage>
</organism>
<evidence type="ECO:0000313" key="3">
    <source>
        <dbReference type="EMBL" id="KAG6369937.1"/>
    </source>
</evidence>
<feature type="region of interest" description="Disordered" evidence="2">
    <location>
        <begin position="475"/>
        <end position="501"/>
    </location>
</feature>
<gene>
    <name evidence="3" type="ORF">JVT61DRAFT_13322</name>
</gene>
<proteinExistence type="predicted"/>
<dbReference type="AlphaFoldDB" id="A0A8I2YDF0"/>
<feature type="region of interest" description="Disordered" evidence="2">
    <location>
        <begin position="98"/>
        <end position="185"/>
    </location>
</feature>
<comment type="caution">
    <text evidence="3">The sequence shown here is derived from an EMBL/GenBank/DDBJ whole genome shotgun (WGS) entry which is preliminary data.</text>
</comment>
<name>A0A8I2YDF0_9AGAM</name>
<feature type="coiled-coil region" evidence="1">
    <location>
        <begin position="186"/>
        <end position="227"/>
    </location>
</feature>
<dbReference type="OrthoDB" id="2639558at2759"/>
<dbReference type="EMBL" id="JAGFBS010000060">
    <property type="protein sequence ID" value="KAG6369937.1"/>
    <property type="molecule type" value="Genomic_DNA"/>
</dbReference>
<reference evidence="3" key="1">
    <citation type="submission" date="2021-03" db="EMBL/GenBank/DDBJ databases">
        <title>Evolutionary innovations through gain and loss of genes in the ectomycorrhizal Boletales.</title>
        <authorList>
            <person name="Wu G."/>
            <person name="Miyauchi S."/>
            <person name="Morin E."/>
            <person name="Yang Z.-L."/>
            <person name="Xu J."/>
            <person name="Martin F.M."/>
        </authorList>
    </citation>
    <scope>NUCLEOTIDE SEQUENCE</scope>
    <source>
        <strain evidence="3">BR01</strain>
    </source>
</reference>
<evidence type="ECO:0000256" key="1">
    <source>
        <dbReference type="SAM" id="Coils"/>
    </source>
</evidence>
<dbReference type="Proteomes" id="UP000683000">
    <property type="component" value="Unassembled WGS sequence"/>
</dbReference>
<keyword evidence="1" id="KW-0175">Coiled coil</keyword>
<evidence type="ECO:0000313" key="4">
    <source>
        <dbReference type="Proteomes" id="UP000683000"/>
    </source>
</evidence>
<protein>
    <submittedName>
        <fullName evidence="3">Uncharacterized protein</fullName>
    </submittedName>
</protein>